<proteinExistence type="predicted"/>
<accession>A0AAQ4E6P6</accession>
<sequence>MLLLHELTRKKTGSTHLSSITPASGDHRHVPPLHEVETGYDPVAWQPRSIKEHSPNVPDLVTADQQDSLVVDASAARADVREDRYHPCVIDNTSIRGSPPDRPALHEVETGYDPVAWQHRSTKEHSLIVPDLVTADQPDSLVVNASAARVDAREDRQHPSVIDNTGIRGSPSGGPALHEVETGYDAINIMALSSMLLLHALTREKTGITHVSSITPASEDRRQVDMCYTK</sequence>
<gene>
    <name evidence="2" type="ORF">V5799_013173</name>
</gene>
<evidence type="ECO:0000313" key="3">
    <source>
        <dbReference type="Proteomes" id="UP001321473"/>
    </source>
</evidence>
<feature type="region of interest" description="Disordered" evidence="1">
    <location>
        <begin position="10"/>
        <end position="31"/>
    </location>
</feature>
<evidence type="ECO:0000256" key="1">
    <source>
        <dbReference type="SAM" id="MobiDB-lite"/>
    </source>
</evidence>
<protein>
    <submittedName>
        <fullName evidence="2">Uncharacterized protein</fullName>
    </submittedName>
</protein>
<dbReference type="AlphaFoldDB" id="A0AAQ4E6P6"/>
<comment type="caution">
    <text evidence="2">The sequence shown here is derived from an EMBL/GenBank/DDBJ whole genome shotgun (WGS) entry which is preliminary data.</text>
</comment>
<organism evidence="2 3">
    <name type="scientific">Amblyomma americanum</name>
    <name type="common">Lone star tick</name>
    <dbReference type="NCBI Taxonomy" id="6943"/>
    <lineage>
        <taxon>Eukaryota</taxon>
        <taxon>Metazoa</taxon>
        <taxon>Ecdysozoa</taxon>
        <taxon>Arthropoda</taxon>
        <taxon>Chelicerata</taxon>
        <taxon>Arachnida</taxon>
        <taxon>Acari</taxon>
        <taxon>Parasitiformes</taxon>
        <taxon>Ixodida</taxon>
        <taxon>Ixodoidea</taxon>
        <taxon>Ixodidae</taxon>
        <taxon>Amblyomminae</taxon>
        <taxon>Amblyomma</taxon>
    </lineage>
</organism>
<feature type="region of interest" description="Disordered" evidence="1">
    <location>
        <begin position="150"/>
        <end position="173"/>
    </location>
</feature>
<dbReference type="EMBL" id="JARKHS020021259">
    <property type="protein sequence ID" value="KAK8770365.1"/>
    <property type="molecule type" value="Genomic_DNA"/>
</dbReference>
<reference evidence="2 3" key="1">
    <citation type="journal article" date="2023" name="Arcadia Sci">
        <title>De novo assembly of a long-read Amblyomma americanum tick genome.</title>
        <authorList>
            <person name="Chou S."/>
            <person name="Poskanzer K.E."/>
            <person name="Rollins M."/>
            <person name="Thuy-Boun P.S."/>
        </authorList>
    </citation>
    <scope>NUCLEOTIDE SEQUENCE [LARGE SCALE GENOMIC DNA]</scope>
    <source>
        <strain evidence="2">F_SG_1</strain>
        <tissue evidence="2">Salivary glands</tissue>
    </source>
</reference>
<name>A0AAQ4E6P6_AMBAM</name>
<evidence type="ECO:0000313" key="2">
    <source>
        <dbReference type="EMBL" id="KAK8770365.1"/>
    </source>
</evidence>
<keyword evidence="3" id="KW-1185">Reference proteome</keyword>
<dbReference type="Proteomes" id="UP001321473">
    <property type="component" value="Unassembled WGS sequence"/>
</dbReference>